<gene>
    <name evidence="11" type="primary">DAD1_3</name>
    <name evidence="11" type="ORF">CK203_116020</name>
</gene>
<dbReference type="GO" id="GO:0008970">
    <property type="term" value="F:phospholipase A1 activity"/>
    <property type="evidence" value="ECO:0007669"/>
    <property type="project" value="UniProtKB-ARBA"/>
</dbReference>
<feature type="region of interest" description="Disordered" evidence="9">
    <location>
        <begin position="541"/>
        <end position="565"/>
    </location>
</feature>
<dbReference type="GO" id="GO:0047714">
    <property type="term" value="F:galactolipase activity"/>
    <property type="evidence" value="ECO:0007669"/>
    <property type="project" value="UniProtKB-ARBA"/>
</dbReference>
<accession>A0A438FF79</accession>
<comment type="subcellular location">
    <subcellularLocation>
        <location evidence="1">Plastid</location>
        <location evidence="1">Chloroplast</location>
    </subcellularLocation>
</comment>
<evidence type="ECO:0000256" key="2">
    <source>
        <dbReference type="ARBA" id="ARBA00010701"/>
    </source>
</evidence>
<dbReference type="PANTHER" id="PTHR31403">
    <property type="entry name" value="PHOSPHOLIPASE A1-IBETA2, CHLOROPLASTIC"/>
    <property type="match status" value="1"/>
</dbReference>
<comment type="caution">
    <text evidence="11">The sequence shown here is derived from an EMBL/GenBank/DDBJ whole genome shotgun (WGS) entry which is preliminary data.</text>
</comment>
<organism evidence="11 12">
    <name type="scientific">Vitis vinifera</name>
    <name type="common">Grape</name>
    <dbReference type="NCBI Taxonomy" id="29760"/>
    <lineage>
        <taxon>Eukaryota</taxon>
        <taxon>Viridiplantae</taxon>
        <taxon>Streptophyta</taxon>
        <taxon>Embryophyta</taxon>
        <taxon>Tracheophyta</taxon>
        <taxon>Spermatophyta</taxon>
        <taxon>Magnoliopsida</taxon>
        <taxon>eudicotyledons</taxon>
        <taxon>Gunneridae</taxon>
        <taxon>Pentapetalae</taxon>
        <taxon>rosids</taxon>
        <taxon>Vitales</taxon>
        <taxon>Vitaceae</taxon>
        <taxon>Viteae</taxon>
        <taxon>Vitis</taxon>
    </lineage>
</organism>
<dbReference type="InterPro" id="IPR002921">
    <property type="entry name" value="Fungal_lipase-type"/>
</dbReference>
<evidence type="ECO:0000259" key="10">
    <source>
        <dbReference type="Pfam" id="PF01764"/>
    </source>
</evidence>
<reference evidence="11 12" key="1">
    <citation type="journal article" date="2018" name="PLoS Genet.">
        <title>Population sequencing reveals clonal diversity and ancestral inbreeding in the grapevine cultivar Chardonnay.</title>
        <authorList>
            <person name="Roach M.J."/>
            <person name="Johnson D.L."/>
            <person name="Bohlmann J."/>
            <person name="van Vuuren H.J."/>
            <person name="Jones S.J."/>
            <person name="Pretorius I.S."/>
            <person name="Schmidt S.A."/>
            <person name="Borneman A.R."/>
        </authorList>
    </citation>
    <scope>NUCLEOTIDE SEQUENCE [LARGE SCALE GENOMIC DNA]</scope>
    <source>
        <strain evidence="12">cv. Chardonnay</strain>
        <tissue evidence="11">Leaf</tissue>
    </source>
</reference>
<evidence type="ECO:0000256" key="1">
    <source>
        <dbReference type="ARBA" id="ARBA00004229"/>
    </source>
</evidence>
<sequence length="565" mass="63064">MRLSLKPLGPCIVSNSSRDFTSRSCITASQPATFTRRFMEKRGSKNWEGLRKEVEGQWVHSRGNPRLVKLGKRWMEYQGIRNWDGLLDPLDDKLRCEILRYGDFVDATYKAFDFDSSSPTYATCLFPKNFILDGAGLPNTGYRPTRNLRATSGIQLPRWIKKASSWVATESSWIGYVAVCQDKEEIARLGRRDVVIAYRGTATCLEWLENLRATLTPLPSAHSDCMVERGFLSLYTSRTATSPSLQDLVREEVASLLQSYGDEPLSLTITGHSLGAALAILTAYDIKTTFSRAPLVTVVSFGGPRVGNRNFRCQLERQGTKILRIVNSDDLITKVPGFVIDDNGVAGDHDVRVSGLPSWIPKRVVDTQWLYADVGRELRLRSRDSPYLGSINVATCHDLRTYLHLVDGFVSSKCPFRPMIKKVIKSYGAQKIRGWPARKKFSLVASSPAPFFLCQLDGEAMHRPPAHFSRVGFPLSSEKRGKLFCLVRMACHVPTNILTKLPSMPTTFTHTATAPARPQPHRPVFVGATPAHAATLLRHSPNPAPSIPSPTGRFLRNDQITLRHP</sequence>
<evidence type="ECO:0000256" key="5">
    <source>
        <dbReference type="ARBA" id="ARBA00022801"/>
    </source>
</evidence>
<keyword evidence="5" id="KW-0378">Hydrolase</keyword>
<keyword evidence="6" id="KW-0809">Transit peptide</keyword>
<keyword evidence="7" id="KW-0442">Lipid degradation</keyword>
<feature type="domain" description="Fungal lipase-type" evidence="10">
    <location>
        <begin position="195"/>
        <end position="338"/>
    </location>
</feature>
<dbReference type="Gene3D" id="3.40.50.1820">
    <property type="entry name" value="alpha/beta hydrolase"/>
    <property type="match status" value="1"/>
</dbReference>
<dbReference type="Proteomes" id="UP000288805">
    <property type="component" value="Unassembled WGS sequence"/>
</dbReference>
<name>A0A438FF79_VITVI</name>
<evidence type="ECO:0000256" key="4">
    <source>
        <dbReference type="ARBA" id="ARBA00022640"/>
    </source>
</evidence>
<dbReference type="InterPro" id="IPR029058">
    <property type="entry name" value="AB_hydrolase_fold"/>
</dbReference>
<dbReference type="GO" id="GO:0009507">
    <property type="term" value="C:chloroplast"/>
    <property type="evidence" value="ECO:0007669"/>
    <property type="project" value="UniProtKB-SubCell"/>
</dbReference>
<evidence type="ECO:0000313" key="11">
    <source>
        <dbReference type="EMBL" id="RVW58611.1"/>
    </source>
</evidence>
<dbReference type="Pfam" id="PF01764">
    <property type="entry name" value="Lipase_3"/>
    <property type="match status" value="1"/>
</dbReference>
<evidence type="ECO:0000256" key="9">
    <source>
        <dbReference type="SAM" id="MobiDB-lite"/>
    </source>
</evidence>
<protein>
    <submittedName>
        <fullName evidence="11">Phospholipase A(1) DAD1, chloroplastic</fullName>
    </submittedName>
</protein>
<evidence type="ECO:0000256" key="6">
    <source>
        <dbReference type="ARBA" id="ARBA00022946"/>
    </source>
</evidence>
<dbReference type="AlphaFoldDB" id="A0A438FF79"/>
<dbReference type="CDD" id="cd00519">
    <property type="entry name" value="Lipase_3"/>
    <property type="match status" value="1"/>
</dbReference>
<evidence type="ECO:0000313" key="12">
    <source>
        <dbReference type="Proteomes" id="UP000288805"/>
    </source>
</evidence>
<keyword evidence="3" id="KW-0150">Chloroplast</keyword>
<keyword evidence="8" id="KW-0443">Lipid metabolism</keyword>
<comment type="similarity">
    <text evidence="2">Belongs to the AB hydrolase superfamily. Lipase family.</text>
</comment>
<proteinExistence type="inferred from homology"/>
<dbReference type="SUPFAM" id="SSF53474">
    <property type="entry name" value="alpha/beta-Hydrolases"/>
    <property type="match status" value="1"/>
</dbReference>
<dbReference type="GO" id="GO:0016042">
    <property type="term" value="P:lipid catabolic process"/>
    <property type="evidence" value="ECO:0007669"/>
    <property type="project" value="UniProtKB-KW"/>
</dbReference>
<keyword evidence="4" id="KW-0934">Plastid</keyword>
<dbReference type="EMBL" id="QGNW01000936">
    <property type="protein sequence ID" value="RVW58611.1"/>
    <property type="molecule type" value="Genomic_DNA"/>
</dbReference>
<evidence type="ECO:0000256" key="8">
    <source>
        <dbReference type="ARBA" id="ARBA00023098"/>
    </source>
</evidence>
<dbReference type="PANTHER" id="PTHR31403:SF54">
    <property type="entry name" value="PHOSPHOLIPASE A(1) DAD1, CHLOROPLASTIC"/>
    <property type="match status" value="1"/>
</dbReference>
<evidence type="ECO:0000256" key="7">
    <source>
        <dbReference type="ARBA" id="ARBA00022963"/>
    </source>
</evidence>
<evidence type="ECO:0000256" key="3">
    <source>
        <dbReference type="ARBA" id="ARBA00022528"/>
    </source>
</evidence>